<protein>
    <submittedName>
        <fullName evidence="7">TTC31 protein</fullName>
    </submittedName>
</protein>
<feature type="repeat" description="TPR" evidence="4">
    <location>
        <begin position="165"/>
        <end position="198"/>
    </location>
</feature>
<dbReference type="SMART" id="SM00028">
    <property type="entry name" value="TPR"/>
    <property type="match status" value="3"/>
</dbReference>
<dbReference type="PANTHER" id="PTHR47678:SF1">
    <property type="entry name" value="TETRATRICOPEPTIDE REPEAT PROTEIN 31"/>
    <property type="match status" value="1"/>
</dbReference>
<dbReference type="Pfam" id="PF07719">
    <property type="entry name" value="TPR_2"/>
    <property type="match status" value="1"/>
</dbReference>
<dbReference type="SMART" id="SM00360">
    <property type="entry name" value="RRM"/>
    <property type="match status" value="1"/>
</dbReference>
<evidence type="ECO:0000313" key="8">
    <source>
        <dbReference type="Proteomes" id="UP000573793"/>
    </source>
</evidence>
<dbReference type="InterPro" id="IPR000504">
    <property type="entry name" value="RRM_dom"/>
</dbReference>
<dbReference type="SUPFAM" id="SSF48452">
    <property type="entry name" value="TPR-like"/>
    <property type="match status" value="1"/>
</dbReference>
<keyword evidence="2 4" id="KW-0802">TPR repeat</keyword>
<organism evidence="7 8">
    <name type="scientific">Loxia leucoptera</name>
    <name type="common">White-winged crossbill</name>
    <dbReference type="NCBI Taxonomy" id="96539"/>
    <lineage>
        <taxon>Eukaryota</taxon>
        <taxon>Metazoa</taxon>
        <taxon>Chordata</taxon>
        <taxon>Craniata</taxon>
        <taxon>Vertebrata</taxon>
        <taxon>Euteleostomi</taxon>
        <taxon>Archelosauria</taxon>
        <taxon>Archosauria</taxon>
        <taxon>Dinosauria</taxon>
        <taxon>Saurischia</taxon>
        <taxon>Theropoda</taxon>
        <taxon>Coelurosauria</taxon>
        <taxon>Aves</taxon>
        <taxon>Neognathae</taxon>
        <taxon>Neoaves</taxon>
        <taxon>Telluraves</taxon>
        <taxon>Australaves</taxon>
        <taxon>Passeriformes</taxon>
        <taxon>Passeroidea</taxon>
        <taxon>Fringillidae</taxon>
        <taxon>Carduelinae</taxon>
        <taxon>Loxia</taxon>
    </lineage>
</organism>
<dbReference type="Proteomes" id="UP000573793">
    <property type="component" value="Unassembled WGS sequence"/>
</dbReference>
<keyword evidence="8" id="KW-1185">Reference proteome</keyword>
<dbReference type="InterPro" id="IPR013105">
    <property type="entry name" value="TPR_2"/>
</dbReference>
<feature type="region of interest" description="Disordered" evidence="5">
    <location>
        <begin position="110"/>
        <end position="163"/>
    </location>
</feature>
<evidence type="ECO:0000256" key="3">
    <source>
        <dbReference type="PROSITE-ProRule" id="PRU00176"/>
    </source>
</evidence>
<feature type="compositionally biased region" description="Basic and acidic residues" evidence="5">
    <location>
        <begin position="32"/>
        <end position="43"/>
    </location>
</feature>
<dbReference type="Gene3D" id="3.30.70.330">
    <property type="match status" value="1"/>
</dbReference>
<dbReference type="InterPro" id="IPR019734">
    <property type="entry name" value="TPR_rpt"/>
</dbReference>
<dbReference type="InterPro" id="IPR011990">
    <property type="entry name" value="TPR-like_helical_dom_sf"/>
</dbReference>
<proteinExistence type="predicted"/>
<dbReference type="Pfam" id="PF00076">
    <property type="entry name" value="RRM_1"/>
    <property type="match status" value="1"/>
</dbReference>
<feature type="domain" description="RRM" evidence="6">
    <location>
        <begin position="360"/>
        <end position="432"/>
    </location>
</feature>
<feature type="region of interest" description="Disordered" evidence="5">
    <location>
        <begin position="308"/>
        <end position="342"/>
    </location>
</feature>
<reference evidence="7 8" key="1">
    <citation type="submission" date="2019-09" db="EMBL/GenBank/DDBJ databases">
        <title>Bird 10,000 Genomes (B10K) Project - Family phase.</title>
        <authorList>
            <person name="Zhang G."/>
        </authorList>
    </citation>
    <scope>NUCLEOTIDE SEQUENCE [LARGE SCALE GENOMIC DNA]</scope>
    <source>
        <strain evidence="7">B10K-DU-001-19</strain>
        <tissue evidence="7">Muscle</tissue>
    </source>
</reference>
<comment type="caution">
    <text evidence="7">The sequence shown here is derived from an EMBL/GenBank/DDBJ whole genome shotgun (WGS) entry which is preliminary data.</text>
</comment>
<dbReference type="PROSITE" id="PS50102">
    <property type="entry name" value="RRM"/>
    <property type="match status" value="1"/>
</dbReference>
<feature type="non-terminal residue" evidence="7">
    <location>
        <position position="439"/>
    </location>
</feature>
<accession>A0A7K9GM28</accession>
<dbReference type="PROSITE" id="PS50005">
    <property type="entry name" value="TPR"/>
    <property type="match status" value="1"/>
</dbReference>
<dbReference type="SUPFAM" id="SSF54928">
    <property type="entry name" value="RNA-binding domain, RBD"/>
    <property type="match status" value="1"/>
</dbReference>
<feature type="non-terminal residue" evidence="7">
    <location>
        <position position="1"/>
    </location>
</feature>
<dbReference type="EMBL" id="VWZM01008200">
    <property type="protein sequence ID" value="NXH01680.1"/>
    <property type="molecule type" value="Genomic_DNA"/>
</dbReference>
<dbReference type="PANTHER" id="PTHR47678">
    <property type="entry name" value="TETRATRICOPEPTIDE REPEAT PROTEIN 31"/>
    <property type="match status" value="1"/>
</dbReference>
<evidence type="ECO:0000259" key="6">
    <source>
        <dbReference type="PROSITE" id="PS50102"/>
    </source>
</evidence>
<feature type="compositionally biased region" description="Pro residues" evidence="5">
    <location>
        <begin position="148"/>
        <end position="159"/>
    </location>
</feature>
<feature type="compositionally biased region" description="Basic and acidic residues" evidence="5">
    <location>
        <begin position="1"/>
        <end position="10"/>
    </location>
</feature>
<dbReference type="AlphaFoldDB" id="A0A7K9GM28"/>
<dbReference type="GO" id="GO:0003723">
    <property type="term" value="F:RNA binding"/>
    <property type="evidence" value="ECO:0007669"/>
    <property type="project" value="UniProtKB-UniRule"/>
</dbReference>
<evidence type="ECO:0000313" key="7">
    <source>
        <dbReference type="EMBL" id="NXH01680.1"/>
    </source>
</evidence>
<sequence>QELVAEEERAKRKAEKKKLKKKKQKDRKKREKLGQEQKNKENTDPSSPSDPAGTGPPSDGAEDEGCCPEPSPCPGDSTVPSGEPGSEDTAVTEEELDLSCTFVCKAREKAGVRLPPPGSDRSPGPQNVEPSRKGPEKGSGDPVETPVSPQPLQPRPPSPSTVAQSLALAGHGIEAAQMGQHSEAVWAFTMALELNPQEHRLLGNRSYCLEKLGRYEEALVDAEAALALQPDWPKGSFRKGKALRGLQRYAEAAHTFEELLLQDRAYAEAATQLEACRAQLQVRAPFQPLTPCPLPCCAPHASPLSPHSSAAAPGVTCQEKGDKSVTEGSARTPTKDPEKVPAVASGCPTLPPSHPARDCFPLWVGNVTSHITEKVLRRAFGRFGEIRSIRLLPGRHCAFLNFRGKAEAEEAFRAMQGATVEGSKLLLQLKHPAHATPAP</sequence>
<feature type="region of interest" description="Disordered" evidence="5">
    <location>
        <begin position="1"/>
        <end position="95"/>
    </location>
</feature>
<feature type="compositionally biased region" description="Basic residues" evidence="5">
    <location>
        <begin position="11"/>
        <end position="31"/>
    </location>
</feature>
<gene>
    <name evidence="7" type="primary">Ttc31</name>
    <name evidence="7" type="ORF">LOXLEU_R12525</name>
</gene>
<evidence type="ECO:0000256" key="4">
    <source>
        <dbReference type="PROSITE-ProRule" id="PRU00339"/>
    </source>
</evidence>
<keyword evidence="3" id="KW-0694">RNA-binding</keyword>
<name>A0A7K9GM28_LOXLE</name>
<dbReference type="InterPro" id="IPR012677">
    <property type="entry name" value="Nucleotide-bd_a/b_plait_sf"/>
</dbReference>
<evidence type="ECO:0000256" key="2">
    <source>
        <dbReference type="ARBA" id="ARBA00022803"/>
    </source>
</evidence>
<dbReference type="Gene3D" id="1.25.40.10">
    <property type="entry name" value="Tetratricopeptide repeat domain"/>
    <property type="match status" value="1"/>
</dbReference>
<keyword evidence="1" id="KW-0677">Repeat</keyword>
<dbReference type="InterPro" id="IPR035979">
    <property type="entry name" value="RBD_domain_sf"/>
</dbReference>
<evidence type="ECO:0000256" key="1">
    <source>
        <dbReference type="ARBA" id="ARBA00022737"/>
    </source>
</evidence>
<evidence type="ECO:0000256" key="5">
    <source>
        <dbReference type="SAM" id="MobiDB-lite"/>
    </source>
</evidence>
<feature type="compositionally biased region" description="Basic and acidic residues" evidence="5">
    <location>
        <begin position="130"/>
        <end position="139"/>
    </location>
</feature>